<organism evidence="3 4">
    <name type="scientific">Leucobacter komagatae</name>
    <dbReference type="NCBI Taxonomy" id="55969"/>
    <lineage>
        <taxon>Bacteria</taxon>
        <taxon>Bacillati</taxon>
        <taxon>Actinomycetota</taxon>
        <taxon>Actinomycetes</taxon>
        <taxon>Micrococcales</taxon>
        <taxon>Microbacteriaceae</taxon>
        <taxon>Leucobacter</taxon>
    </lineage>
</organism>
<feature type="chain" id="PRO_5002211827" description="ORF 12 gene product N-terminal domain-containing protein" evidence="1">
    <location>
        <begin position="40"/>
        <end position="158"/>
    </location>
</feature>
<feature type="signal peptide" evidence="1">
    <location>
        <begin position="1"/>
        <end position="39"/>
    </location>
</feature>
<evidence type="ECO:0000259" key="2">
    <source>
        <dbReference type="Pfam" id="PF18042"/>
    </source>
</evidence>
<evidence type="ECO:0000313" key="3">
    <source>
        <dbReference type="EMBL" id="KIP53151.1"/>
    </source>
</evidence>
<proteinExistence type="predicted"/>
<dbReference type="EMBL" id="JXSQ01000004">
    <property type="protein sequence ID" value="KIP53151.1"/>
    <property type="molecule type" value="Genomic_DNA"/>
</dbReference>
<evidence type="ECO:0000256" key="1">
    <source>
        <dbReference type="SAM" id="SignalP"/>
    </source>
</evidence>
<accession>A0A0D0I007</accession>
<evidence type="ECO:0000313" key="4">
    <source>
        <dbReference type="Proteomes" id="UP000032120"/>
    </source>
</evidence>
<comment type="caution">
    <text evidence="3">The sequence shown here is derived from an EMBL/GenBank/DDBJ whole genome shotgun (WGS) entry which is preliminary data.</text>
</comment>
<gene>
    <name evidence="3" type="ORF">SD72_04785</name>
</gene>
<keyword evidence="4" id="KW-1185">Reference proteome</keyword>
<keyword evidence="1" id="KW-0732">Signal</keyword>
<dbReference type="RefSeq" id="WP_042543298.1">
    <property type="nucleotide sequence ID" value="NZ_JXSQ01000004.1"/>
</dbReference>
<reference evidence="3 4" key="1">
    <citation type="submission" date="2015-01" db="EMBL/GenBank/DDBJ databases">
        <title>Draft genome sequence of Leucobacter komagatae strain VKM ST2845.</title>
        <authorList>
            <person name="Karlyshev A.V."/>
            <person name="Kudryashova E.B."/>
        </authorList>
    </citation>
    <scope>NUCLEOTIDE SEQUENCE [LARGE SCALE GENOMIC DNA]</scope>
    <source>
        <strain evidence="3 4">VKM ST2845</strain>
    </source>
</reference>
<dbReference type="OrthoDB" id="4964096at2"/>
<sequence>MRVHQDYPAVRPRRRARAAAPFVVVVAAALALAGCTGQAAEPAGAATESESAAIPQTPAGEAMRWVIDVFNSTEDPAAAEIEEMFADDFLELVPVPDFLAQTNAVIRPAAPFEVASYDAPDERTGVAIIEGTVGGQLQVQLILDDDGEIGSLLTSTAP</sequence>
<dbReference type="PROSITE" id="PS51257">
    <property type="entry name" value="PROKAR_LIPOPROTEIN"/>
    <property type="match status" value="1"/>
</dbReference>
<dbReference type="Gene3D" id="3.10.450.280">
    <property type="match status" value="1"/>
</dbReference>
<dbReference type="AlphaFoldDB" id="A0A0D0I007"/>
<feature type="domain" description="ORF 12 gene product N-terminal" evidence="2">
    <location>
        <begin position="54"/>
        <end position="149"/>
    </location>
</feature>
<name>A0A0D0I007_9MICO</name>
<dbReference type="Proteomes" id="UP000032120">
    <property type="component" value="Unassembled WGS sequence"/>
</dbReference>
<dbReference type="InterPro" id="IPR040846">
    <property type="entry name" value="ORF_12_N"/>
</dbReference>
<protein>
    <recommendedName>
        <fullName evidence="2">ORF 12 gene product N-terminal domain-containing protein</fullName>
    </recommendedName>
</protein>
<dbReference type="Pfam" id="PF18042">
    <property type="entry name" value="ORF_12_N"/>
    <property type="match status" value="1"/>
</dbReference>